<name>A0A8E2QZC2_9MOLU</name>
<evidence type="ECO:0000313" key="3">
    <source>
        <dbReference type="Proteomes" id="UP000239010"/>
    </source>
</evidence>
<protein>
    <submittedName>
        <fullName evidence="2">Uncharacterized protein</fullName>
    </submittedName>
</protein>
<comment type="caution">
    <text evidence="2">The sequence shown here is derived from an EMBL/GenBank/DDBJ whole genome shotgun (WGS) entry which is preliminary data.</text>
</comment>
<feature type="coiled-coil region" evidence="1">
    <location>
        <begin position="41"/>
        <end position="68"/>
    </location>
</feature>
<dbReference type="AlphaFoldDB" id="A0A8E2QZC2"/>
<sequence length="361" mass="42731">MKISTPQANLISELIQEILILDDSKKIDFLLILEQKENYTIDFASQIIEKLFDEKRELLKKHVSIEADPFLKTSIEKMRQSIVSYNNILDVNRYENFVIFSHIALNRLIVFFMKIYNKVYINSKNGNILDFSILLNELHSIQVINNNQRDKLIELNHQRNNIAHKLPKYSESDLQDNYIFSCCIVEIFNDIIRSYSTSLVINEKIINFQNMYITSNDFINVEYNKKGNSISKQIIGIISDKNTNRVSEEQTKFYKKATEICQMFNQKFSTELDGFKMSASFSFPIVRKSLKLITTKEGTNPKNLEKEKKNLIYNQKFCHLFYDVILYHVDLIDEMWNFFETYKKQNISFDEMIKILRSEQL</sequence>
<proteinExistence type="predicted"/>
<dbReference type="RefSeq" id="WP_104206153.1">
    <property type="nucleotide sequence ID" value="NZ_PHND01000001.1"/>
</dbReference>
<gene>
    <name evidence="2" type="ORF">EELLY_v1c07670</name>
</gene>
<keyword evidence="3" id="KW-1185">Reference proteome</keyword>
<evidence type="ECO:0000313" key="2">
    <source>
        <dbReference type="EMBL" id="PPE05079.1"/>
    </source>
</evidence>
<organism evidence="2 3">
    <name type="scientific">Entomoplasma ellychniae</name>
    <dbReference type="NCBI Taxonomy" id="2114"/>
    <lineage>
        <taxon>Bacteria</taxon>
        <taxon>Bacillati</taxon>
        <taxon>Mycoplasmatota</taxon>
        <taxon>Mollicutes</taxon>
        <taxon>Entomoplasmatales</taxon>
        <taxon>Entomoplasmataceae</taxon>
        <taxon>Entomoplasma</taxon>
    </lineage>
</organism>
<evidence type="ECO:0000256" key="1">
    <source>
        <dbReference type="SAM" id="Coils"/>
    </source>
</evidence>
<reference evidence="2 3" key="1">
    <citation type="submission" date="2017-11" db="EMBL/GenBank/DDBJ databases">
        <title>Genome sequence of Entomoplasma ellychniae ELCN-1 (ATCC 43707).</title>
        <authorList>
            <person name="Lo W.-S."/>
            <person name="Gasparich G.E."/>
            <person name="Kuo C.-H."/>
        </authorList>
    </citation>
    <scope>NUCLEOTIDE SEQUENCE [LARGE SCALE GENOMIC DNA]</scope>
    <source>
        <strain evidence="2 3">ELCN-1</strain>
    </source>
</reference>
<dbReference type="Proteomes" id="UP000239010">
    <property type="component" value="Unassembled WGS sequence"/>
</dbReference>
<dbReference type="EMBL" id="PHND01000001">
    <property type="protein sequence ID" value="PPE05079.1"/>
    <property type="molecule type" value="Genomic_DNA"/>
</dbReference>
<keyword evidence="1" id="KW-0175">Coiled coil</keyword>
<accession>A0A8E2QZC2</accession>